<evidence type="ECO:0000256" key="1">
    <source>
        <dbReference type="SAM" id="MobiDB-lite"/>
    </source>
</evidence>
<protein>
    <submittedName>
        <fullName evidence="2">Uncharacterized protein</fullName>
    </submittedName>
</protein>
<proteinExistence type="predicted"/>
<sequence>MYHLPCSNICTIYSLQPLTVVVGEELGGRGRRRPTSAPSPPTSKEGLGRRREGE</sequence>
<reference evidence="2" key="1">
    <citation type="submission" date="2014-09" db="EMBL/GenBank/DDBJ databases">
        <authorList>
            <person name="Magalhaes I.L.F."/>
            <person name="Oliveira U."/>
            <person name="Santos F.R."/>
            <person name="Vidigal T.H.D.A."/>
            <person name="Brescovit A.D."/>
            <person name="Santos A.J."/>
        </authorList>
    </citation>
    <scope>NUCLEOTIDE SEQUENCE</scope>
    <source>
        <tissue evidence="2">Shoot tissue taken approximately 20 cm above the soil surface</tissue>
    </source>
</reference>
<feature type="region of interest" description="Disordered" evidence="1">
    <location>
        <begin position="26"/>
        <end position="54"/>
    </location>
</feature>
<organism evidence="2">
    <name type="scientific">Arundo donax</name>
    <name type="common">Giant reed</name>
    <name type="synonym">Donax arundinaceus</name>
    <dbReference type="NCBI Taxonomy" id="35708"/>
    <lineage>
        <taxon>Eukaryota</taxon>
        <taxon>Viridiplantae</taxon>
        <taxon>Streptophyta</taxon>
        <taxon>Embryophyta</taxon>
        <taxon>Tracheophyta</taxon>
        <taxon>Spermatophyta</taxon>
        <taxon>Magnoliopsida</taxon>
        <taxon>Liliopsida</taxon>
        <taxon>Poales</taxon>
        <taxon>Poaceae</taxon>
        <taxon>PACMAD clade</taxon>
        <taxon>Arundinoideae</taxon>
        <taxon>Arundineae</taxon>
        <taxon>Arundo</taxon>
    </lineage>
</organism>
<name>A0A0A9HJV9_ARUDO</name>
<accession>A0A0A9HJV9</accession>
<dbReference type="EMBL" id="GBRH01160849">
    <property type="protein sequence ID" value="JAE37047.1"/>
    <property type="molecule type" value="Transcribed_RNA"/>
</dbReference>
<evidence type="ECO:0000313" key="2">
    <source>
        <dbReference type="EMBL" id="JAE37047.1"/>
    </source>
</evidence>
<dbReference type="AlphaFoldDB" id="A0A0A9HJV9"/>
<reference evidence="2" key="2">
    <citation type="journal article" date="2015" name="Data Brief">
        <title>Shoot transcriptome of the giant reed, Arundo donax.</title>
        <authorList>
            <person name="Barrero R.A."/>
            <person name="Guerrero F.D."/>
            <person name="Moolhuijzen P."/>
            <person name="Goolsby J.A."/>
            <person name="Tidwell J."/>
            <person name="Bellgard S.E."/>
            <person name="Bellgard M.I."/>
        </authorList>
    </citation>
    <scope>NUCLEOTIDE SEQUENCE</scope>
    <source>
        <tissue evidence="2">Shoot tissue taken approximately 20 cm above the soil surface</tissue>
    </source>
</reference>